<organism evidence="1 2">
    <name type="scientific">Mucilaginibacter xinganensis</name>
    <dbReference type="NCBI Taxonomy" id="1234841"/>
    <lineage>
        <taxon>Bacteria</taxon>
        <taxon>Pseudomonadati</taxon>
        <taxon>Bacteroidota</taxon>
        <taxon>Sphingobacteriia</taxon>
        <taxon>Sphingobacteriales</taxon>
        <taxon>Sphingobacteriaceae</taxon>
        <taxon>Mucilaginibacter</taxon>
    </lineage>
</organism>
<protein>
    <submittedName>
        <fullName evidence="1">Uncharacterized protein</fullName>
    </submittedName>
</protein>
<dbReference type="KEGG" id="muc:MuYL_0584"/>
<gene>
    <name evidence="1" type="ORF">MuYL_0584</name>
</gene>
<dbReference type="RefSeq" id="WP_094569070.1">
    <property type="nucleotide sequence ID" value="NZ_CP022743.1"/>
</dbReference>
<dbReference type="EMBL" id="CP022743">
    <property type="protein sequence ID" value="ASU32487.1"/>
    <property type="molecule type" value="Genomic_DNA"/>
</dbReference>
<dbReference type="OrthoDB" id="709278at2"/>
<keyword evidence="2" id="KW-1185">Reference proteome</keyword>
<evidence type="ECO:0000313" key="1">
    <source>
        <dbReference type="EMBL" id="ASU32487.1"/>
    </source>
</evidence>
<sequence length="143" mass="16005">MDIPIKNISDLRKEILRLKDEEREQGVAIGLRFKNFSSTISTIGTLFPRSVGADGKSTSFFDQDIVGLISRFVLPFTLNKTIFRNSGFLVKTLVGLVSQKASHFISEDSVLGVWDKVKSMFDKKEKKAKNPERNVIPPLSEAS</sequence>
<name>A0A223NRM1_9SPHI</name>
<proteinExistence type="predicted"/>
<dbReference type="AlphaFoldDB" id="A0A223NRM1"/>
<evidence type="ECO:0000313" key="2">
    <source>
        <dbReference type="Proteomes" id="UP000215002"/>
    </source>
</evidence>
<dbReference type="Proteomes" id="UP000215002">
    <property type="component" value="Chromosome"/>
</dbReference>
<reference evidence="1 2" key="1">
    <citation type="submission" date="2017-08" db="EMBL/GenBank/DDBJ databases">
        <title>Complete genome sequence of Mucilaginibacter sp. strain BJC16-A31.</title>
        <authorList>
            <consortium name="Henan University of Science and Technology"/>
            <person name="You X."/>
        </authorList>
    </citation>
    <scope>NUCLEOTIDE SEQUENCE [LARGE SCALE GENOMIC DNA]</scope>
    <source>
        <strain evidence="1 2">BJC16-A31</strain>
    </source>
</reference>
<accession>A0A223NRM1</accession>